<comment type="caution">
    <text evidence="1">The sequence shown here is derived from an EMBL/GenBank/DDBJ whole genome shotgun (WGS) entry which is preliminary data.</text>
</comment>
<evidence type="ECO:0000313" key="1">
    <source>
        <dbReference type="EMBL" id="GJT09093.1"/>
    </source>
</evidence>
<dbReference type="EMBL" id="BQNB010012881">
    <property type="protein sequence ID" value="GJT09093.1"/>
    <property type="molecule type" value="Genomic_DNA"/>
</dbReference>
<dbReference type="PANTHER" id="PTHR31414">
    <property type="entry name" value="TRANSMEMBRANE PROTEIN DDB_G0292058"/>
    <property type="match status" value="1"/>
</dbReference>
<dbReference type="InterPro" id="IPR040283">
    <property type="entry name" value="DDB_G0292058-like"/>
</dbReference>
<proteinExistence type="predicted"/>
<name>A0ABQ5B6E8_9ASTR</name>
<organism evidence="1 2">
    <name type="scientific">Tanacetum coccineum</name>
    <dbReference type="NCBI Taxonomy" id="301880"/>
    <lineage>
        <taxon>Eukaryota</taxon>
        <taxon>Viridiplantae</taxon>
        <taxon>Streptophyta</taxon>
        <taxon>Embryophyta</taxon>
        <taxon>Tracheophyta</taxon>
        <taxon>Spermatophyta</taxon>
        <taxon>Magnoliopsida</taxon>
        <taxon>eudicotyledons</taxon>
        <taxon>Gunneridae</taxon>
        <taxon>Pentapetalae</taxon>
        <taxon>asterids</taxon>
        <taxon>campanulids</taxon>
        <taxon>Asterales</taxon>
        <taxon>Asteraceae</taxon>
        <taxon>Asteroideae</taxon>
        <taxon>Anthemideae</taxon>
        <taxon>Anthemidinae</taxon>
        <taxon>Tanacetum</taxon>
    </lineage>
</organism>
<reference evidence="1" key="2">
    <citation type="submission" date="2022-01" db="EMBL/GenBank/DDBJ databases">
        <authorList>
            <person name="Yamashiro T."/>
            <person name="Shiraishi A."/>
            <person name="Satake H."/>
            <person name="Nakayama K."/>
        </authorList>
    </citation>
    <scope>NUCLEOTIDE SEQUENCE</scope>
</reference>
<dbReference type="PANTHER" id="PTHR31414:SF27">
    <property type="entry name" value="ION TRANSPORT DOMAIN-CONTAINING PROTEIN"/>
    <property type="match status" value="1"/>
</dbReference>
<dbReference type="Proteomes" id="UP001151760">
    <property type="component" value="Unassembled WGS sequence"/>
</dbReference>
<reference evidence="1" key="1">
    <citation type="journal article" date="2022" name="Int. J. Mol. Sci.">
        <title>Draft Genome of Tanacetum Coccineum: Genomic Comparison of Closely Related Tanacetum-Family Plants.</title>
        <authorList>
            <person name="Yamashiro T."/>
            <person name="Shiraishi A."/>
            <person name="Nakayama K."/>
            <person name="Satake H."/>
        </authorList>
    </citation>
    <scope>NUCLEOTIDE SEQUENCE</scope>
</reference>
<gene>
    <name evidence="1" type="ORF">Tco_0843555</name>
</gene>
<protein>
    <submittedName>
        <fullName evidence="1">Ion transport domain-containing protein</fullName>
    </submittedName>
</protein>
<evidence type="ECO:0000313" key="2">
    <source>
        <dbReference type="Proteomes" id="UP001151760"/>
    </source>
</evidence>
<accession>A0ABQ5B6E8</accession>
<sequence length="242" mass="27022">MEASYVSTPISNKDWILLSVGQDEFHSEAVDTLNYVVNQSDYTVQTLVNITGYLALAKTINVEQSYLPSNVKDSIEKLNIYLNKASDTLGRKTHQNSLKIRTEDGSLTGSTSTYAKEHVAEIRRTKFSIGGEPNPLTEDLHHTGKNMSAELYPKHVHCFMELIKDNRKGSRSLNNLPSATSRKEHVQVQCANACLQMQAANAMFKCNVHMQSANTMCKCLLANAMYKCNVHMQAANTMCKLQ</sequence>
<keyword evidence="2" id="KW-1185">Reference proteome</keyword>